<evidence type="ECO:0000256" key="10">
    <source>
        <dbReference type="ARBA" id="ARBA00023077"/>
    </source>
</evidence>
<protein>
    <submittedName>
        <fullName evidence="18">TonB-dependent siderophore receptor</fullName>
    </submittedName>
</protein>
<keyword evidence="7" id="KW-0732">Signal</keyword>
<dbReference type="Pfam" id="PF00593">
    <property type="entry name" value="TonB_dep_Rec_b-barrel"/>
    <property type="match status" value="1"/>
</dbReference>
<keyword evidence="3 14" id="KW-0813">Transport</keyword>
<dbReference type="CDD" id="cd01347">
    <property type="entry name" value="ligand_gated_channel"/>
    <property type="match status" value="1"/>
</dbReference>
<evidence type="ECO:0000256" key="15">
    <source>
        <dbReference type="RuleBase" id="RU003357"/>
    </source>
</evidence>
<evidence type="ECO:0000256" key="9">
    <source>
        <dbReference type="ARBA" id="ARBA00023065"/>
    </source>
</evidence>
<comment type="caution">
    <text evidence="18">The sequence shown here is derived from an EMBL/GenBank/DDBJ whole genome shotgun (WGS) entry which is preliminary data.</text>
</comment>
<comment type="similarity">
    <text evidence="2 14 15">Belongs to the TonB-dependent receptor family.</text>
</comment>
<name>F3KPL8_9BURK</name>
<dbReference type="FunFam" id="2.170.130.10:FF:000010">
    <property type="entry name" value="Ferripyoverdine receptor"/>
    <property type="match status" value="1"/>
</dbReference>
<dbReference type="GO" id="GO:0015891">
    <property type="term" value="P:siderophore transport"/>
    <property type="evidence" value="ECO:0007669"/>
    <property type="project" value="InterPro"/>
</dbReference>
<keyword evidence="19" id="KW-1185">Reference proteome</keyword>
<accession>F3KPL8</accession>
<comment type="subcellular location">
    <subcellularLocation>
        <location evidence="1 14">Cell outer membrane</location>
        <topology evidence="1 14">Multi-pass membrane protein</topology>
    </subcellularLocation>
</comment>
<proteinExistence type="inferred from homology"/>
<keyword evidence="8" id="KW-0408">Iron</keyword>
<dbReference type="PANTHER" id="PTHR32552:SF74">
    <property type="entry name" value="HYDROXAMATE SIDEROPHORE RECEPTOR FHUE"/>
    <property type="match status" value="1"/>
</dbReference>
<dbReference type="NCBIfam" id="TIGR01783">
    <property type="entry name" value="TonB-siderophor"/>
    <property type="match status" value="1"/>
</dbReference>
<evidence type="ECO:0000256" key="8">
    <source>
        <dbReference type="ARBA" id="ARBA00023004"/>
    </source>
</evidence>
<evidence type="ECO:0000259" key="16">
    <source>
        <dbReference type="Pfam" id="PF00593"/>
    </source>
</evidence>
<dbReference type="PROSITE" id="PS52016">
    <property type="entry name" value="TONB_DEPENDENT_REC_3"/>
    <property type="match status" value="1"/>
</dbReference>
<dbReference type="Gene3D" id="2.40.170.20">
    <property type="entry name" value="TonB-dependent receptor, beta-barrel domain"/>
    <property type="match status" value="1"/>
</dbReference>
<evidence type="ECO:0000256" key="5">
    <source>
        <dbReference type="ARBA" id="ARBA00022496"/>
    </source>
</evidence>
<dbReference type="InterPro" id="IPR012910">
    <property type="entry name" value="Plug_dom"/>
</dbReference>
<evidence type="ECO:0000256" key="2">
    <source>
        <dbReference type="ARBA" id="ARBA00009810"/>
    </source>
</evidence>
<dbReference type="PANTHER" id="PTHR32552">
    <property type="entry name" value="FERRICHROME IRON RECEPTOR-RELATED"/>
    <property type="match status" value="1"/>
</dbReference>
<keyword evidence="4 14" id="KW-1134">Transmembrane beta strand</keyword>
<keyword evidence="9" id="KW-0406">Ion transport</keyword>
<evidence type="ECO:0000259" key="17">
    <source>
        <dbReference type="Pfam" id="PF07715"/>
    </source>
</evidence>
<dbReference type="EMBL" id="AEGR01000024">
    <property type="protein sequence ID" value="EGI78276.1"/>
    <property type="molecule type" value="Genomic_DNA"/>
</dbReference>
<dbReference type="InterPro" id="IPR000531">
    <property type="entry name" value="Beta-barrel_TonB"/>
</dbReference>
<evidence type="ECO:0000256" key="7">
    <source>
        <dbReference type="ARBA" id="ARBA00022729"/>
    </source>
</evidence>
<dbReference type="GO" id="GO:0038023">
    <property type="term" value="F:signaling receptor activity"/>
    <property type="evidence" value="ECO:0007669"/>
    <property type="project" value="InterPro"/>
</dbReference>
<keyword evidence="11 14" id="KW-0472">Membrane</keyword>
<dbReference type="InterPro" id="IPR036942">
    <property type="entry name" value="Beta-barrel_TonB_sf"/>
</dbReference>
<evidence type="ECO:0000313" key="18">
    <source>
        <dbReference type="EMBL" id="EGI78276.1"/>
    </source>
</evidence>
<evidence type="ECO:0000256" key="6">
    <source>
        <dbReference type="ARBA" id="ARBA00022692"/>
    </source>
</evidence>
<sequence length="682" mass="75274">MPAVAQSDSAASAASGAKTLEAVTIVSQREARVSTGATGLNLEIKETPQSISVVTAQQMQDFGATNLNDALRLSTGIQVEEWETNRTNYMSRGFEIKSTQIDGVGMPNDWGIVTGAMDSFGYEKVEVIRGANGLLTGVGNSSGTINYVRKRPTNVEQGSVGVSYGSWGTTRAEVDYSKPLSDDGRWAGRVVAVREEGGSYLRDLENERTYIYGVVDGQVGDNGTLALGYSYQQANTDGNMWGALTFSNNDGSQAKWSRSASTTQDWTYWNTNNQTAFVEYIHQLAADWQLKTSYNFRSSRNDDQLFYVYSSTGLDPNTGSGATGWPGKYVDESETHLFDVNASGSFGLFGRQHELIVGASHGRSKQTYWNHTPASGFDPVSFPLNGNEVDEPDWGPKTFYSELNLRLTRMYGTTRLQVSDKLKVIGGFNFAEFHRDGNDSGTLFDQTEREISPYAGVTYDFTDRLMGYASYSDIYQPQDQQDINGDYLDPSKGVNYEAGVKMDWLNKRLLTSLAWFRAEQKGLSVYAGTNATTQQYYYTGMDVESQGLEFEVSGKLDNNLDVVLGYTTMEMTDTESGDPVLWAPRQTANLAISGRVPSTPVTLGANGRWQSKTSNVDGSSGYTVRQDSYAVLNAFAAYQVTPKTTLRFNVKNLTDEKYINSLYQIGYYGAPRSYQASLNYKF</sequence>
<evidence type="ECO:0000256" key="14">
    <source>
        <dbReference type="PROSITE-ProRule" id="PRU01360"/>
    </source>
</evidence>
<dbReference type="OrthoDB" id="174652at2"/>
<dbReference type="STRING" id="887062.HGR_01889"/>
<dbReference type="InterPro" id="IPR037066">
    <property type="entry name" value="Plug_dom_sf"/>
</dbReference>
<dbReference type="SUPFAM" id="SSF56935">
    <property type="entry name" value="Porins"/>
    <property type="match status" value="1"/>
</dbReference>
<dbReference type="GO" id="GO:0015344">
    <property type="term" value="F:siderophore uptake transmembrane transporter activity"/>
    <property type="evidence" value="ECO:0007669"/>
    <property type="project" value="TreeGrafter"/>
</dbReference>
<keyword evidence="13 14" id="KW-0998">Cell outer membrane</keyword>
<evidence type="ECO:0000256" key="11">
    <source>
        <dbReference type="ARBA" id="ARBA00023136"/>
    </source>
</evidence>
<evidence type="ECO:0000256" key="1">
    <source>
        <dbReference type="ARBA" id="ARBA00004571"/>
    </source>
</evidence>
<feature type="domain" description="TonB-dependent receptor-like beta-barrel" evidence="16">
    <location>
        <begin position="221"/>
        <end position="653"/>
    </location>
</feature>
<evidence type="ECO:0000313" key="19">
    <source>
        <dbReference type="Proteomes" id="UP000016368"/>
    </source>
</evidence>
<evidence type="ECO:0000256" key="4">
    <source>
        <dbReference type="ARBA" id="ARBA00022452"/>
    </source>
</evidence>
<keyword evidence="6 14" id="KW-0812">Transmembrane</keyword>
<evidence type="ECO:0000256" key="3">
    <source>
        <dbReference type="ARBA" id="ARBA00022448"/>
    </source>
</evidence>
<dbReference type="Gene3D" id="2.170.130.10">
    <property type="entry name" value="TonB-dependent receptor, plug domain"/>
    <property type="match status" value="1"/>
</dbReference>
<feature type="domain" description="TonB-dependent receptor plug" evidence="17">
    <location>
        <begin position="44"/>
        <end position="144"/>
    </location>
</feature>
<dbReference type="Pfam" id="PF07715">
    <property type="entry name" value="Plug"/>
    <property type="match status" value="1"/>
</dbReference>
<reference evidence="18 19" key="1">
    <citation type="journal article" date="2011" name="EMBO J.">
        <title>Structural diversity of bacterial flagellar motors.</title>
        <authorList>
            <person name="Chen S."/>
            <person name="Beeby M."/>
            <person name="Murphy G.E."/>
            <person name="Leadbetter J.R."/>
            <person name="Hendrixson D.R."/>
            <person name="Briegel A."/>
            <person name="Li Z."/>
            <person name="Shi J."/>
            <person name="Tocheva E.I."/>
            <person name="Muller A."/>
            <person name="Dobro M.J."/>
            <person name="Jensen G.J."/>
        </authorList>
    </citation>
    <scope>NUCLEOTIDE SEQUENCE [LARGE SCALE GENOMIC DNA]</scope>
    <source>
        <strain evidence="18 19">ATCC 19624</strain>
    </source>
</reference>
<keyword evidence="10 15" id="KW-0798">TonB box</keyword>
<gene>
    <name evidence="18" type="ORF">HGR_01889</name>
</gene>
<dbReference type="GO" id="GO:0009279">
    <property type="term" value="C:cell outer membrane"/>
    <property type="evidence" value="ECO:0007669"/>
    <property type="project" value="UniProtKB-SubCell"/>
</dbReference>
<evidence type="ECO:0000256" key="13">
    <source>
        <dbReference type="ARBA" id="ARBA00023237"/>
    </source>
</evidence>
<organism evidence="18 19">
    <name type="scientific">Hylemonella gracilis ATCC 19624</name>
    <dbReference type="NCBI Taxonomy" id="887062"/>
    <lineage>
        <taxon>Bacteria</taxon>
        <taxon>Pseudomonadati</taxon>
        <taxon>Pseudomonadota</taxon>
        <taxon>Betaproteobacteria</taxon>
        <taxon>Burkholderiales</taxon>
        <taxon>Comamonadaceae</taxon>
        <taxon>Hylemonella</taxon>
    </lineage>
</organism>
<dbReference type="eggNOG" id="COG4773">
    <property type="taxonomic scope" value="Bacteria"/>
</dbReference>
<dbReference type="AlphaFoldDB" id="F3KPL8"/>
<dbReference type="InterPro" id="IPR010105">
    <property type="entry name" value="TonB_sidphr_rcpt"/>
</dbReference>
<keyword evidence="12 18" id="KW-0675">Receptor</keyword>
<dbReference type="InterPro" id="IPR039426">
    <property type="entry name" value="TonB-dep_rcpt-like"/>
</dbReference>
<dbReference type="Proteomes" id="UP000016368">
    <property type="component" value="Unassembled WGS sequence"/>
</dbReference>
<keyword evidence="5" id="KW-0410">Iron transport</keyword>
<evidence type="ECO:0000256" key="12">
    <source>
        <dbReference type="ARBA" id="ARBA00023170"/>
    </source>
</evidence>